<reference evidence="1" key="1">
    <citation type="journal article" date="2021" name="Proc. Natl. Acad. Sci. U.S.A.">
        <title>A Catalog of Tens of Thousands of Viruses from Human Metagenomes Reveals Hidden Associations with Chronic Diseases.</title>
        <authorList>
            <person name="Tisza M.J."/>
            <person name="Buck C.B."/>
        </authorList>
    </citation>
    <scope>NUCLEOTIDE SEQUENCE</scope>
    <source>
        <strain evidence="1">CtIty1</strain>
    </source>
</reference>
<dbReference type="EMBL" id="BK032823">
    <property type="protein sequence ID" value="DAF62208.1"/>
    <property type="molecule type" value="Genomic_DNA"/>
</dbReference>
<sequence>MTKLGEKALINDSLLMSSLLSKGINYKDYNYNSSFENEIDTEEFRHKKPFIIKNKKFYNNPFLWELILEKPYDDIISSILLLHIGELDEPILSTIIQNPNTKLSVVKKVLTAVYDKYIGLDRPFQIEDLMLDAVNANQIERLKVLVDFAIENDVKPTCGSFGNIRNGSAFNEAVKYSSLDLVKYMMELGATADCYDNWPFYNALKHGKYAIAKYLMDNGADPHQRETVGKIAFKKSLSEDLTEEDRLALPYFKALYSV</sequence>
<dbReference type="SMART" id="SM00248">
    <property type="entry name" value="ANK"/>
    <property type="match status" value="2"/>
</dbReference>
<name>A0A8S5TGD1_9CAUD</name>
<proteinExistence type="predicted"/>
<evidence type="ECO:0000313" key="1">
    <source>
        <dbReference type="EMBL" id="DAF62208.1"/>
    </source>
</evidence>
<dbReference type="InterPro" id="IPR002110">
    <property type="entry name" value="Ankyrin_rpt"/>
</dbReference>
<dbReference type="SUPFAM" id="SSF48403">
    <property type="entry name" value="Ankyrin repeat"/>
    <property type="match status" value="1"/>
</dbReference>
<dbReference type="Pfam" id="PF12796">
    <property type="entry name" value="Ank_2"/>
    <property type="match status" value="1"/>
</dbReference>
<dbReference type="Gene3D" id="1.25.40.20">
    <property type="entry name" value="Ankyrin repeat-containing domain"/>
    <property type="match status" value="1"/>
</dbReference>
<organism evidence="1">
    <name type="scientific">Myoviridae sp. ctIty1</name>
    <dbReference type="NCBI Taxonomy" id="2827673"/>
    <lineage>
        <taxon>Viruses</taxon>
        <taxon>Duplodnaviria</taxon>
        <taxon>Heunggongvirae</taxon>
        <taxon>Uroviricota</taxon>
        <taxon>Caudoviricetes</taxon>
    </lineage>
</organism>
<dbReference type="InterPro" id="IPR036770">
    <property type="entry name" value="Ankyrin_rpt-contain_sf"/>
</dbReference>
<accession>A0A8S5TGD1</accession>
<protein>
    <submittedName>
        <fullName evidence="1">Ankyrin repeat protein</fullName>
    </submittedName>
</protein>